<dbReference type="FunFam" id="3.30.70.260:FF:000001">
    <property type="entry name" value="Acetolactate synthase, small subunit"/>
    <property type="match status" value="1"/>
</dbReference>
<dbReference type="KEGG" id="cap:CLDAP_34090"/>
<dbReference type="Pfam" id="PF10369">
    <property type="entry name" value="ALS_ss_C"/>
    <property type="match status" value="1"/>
</dbReference>
<dbReference type="AlphaFoldDB" id="I0I861"/>
<comment type="similarity">
    <text evidence="3 8">Belongs to the acetolactate synthase small subunit family.</text>
</comment>
<gene>
    <name evidence="10" type="primary">ilvN</name>
    <name evidence="10" type="ordered locus">CLDAP_34090</name>
</gene>
<evidence type="ECO:0000256" key="6">
    <source>
        <dbReference type="ARBA" id="ARBA00023304"/>
    </source>
</evidence>
<dbReference type="PANTHER" id="PTHR30239">
    <property type="entry name" value="ACETOLACTATE SYNTHASE SMALL SUBUNIT"/>
    <property type="match status" value="1"/>
</dbReference>
<comment type="subunit">
    <text evidence="4 8">Dimer of large and small chains.</text>
</comment>
<keyword evidence="8" id="KW-0808">Transferase</keyword>
<dbReference type="NCBIfam" id="TIGR00119">
    <property type="entry name" value="acolac_sm"/>
    <property type="match status" value="1"/>
</dbReference>
<reference evidence="10 11" key="1">
    <citation type="submission" date="2012-02" db="EMBL/GenBank/DDBJ databases">
        <title>Complete genome sequence of Caldilinea aerophila DSM 14535 (= NBRC 102666).</title>
        <authorList>
            <person name="Oguchi A."/>
            <person name="Hosoyama A."/>
            <person name="Sekine M."/>
            <person name="Fukai R."/>
            <person name="Kato Y."/>
            <person name="Nakamura S."/>
            <person name="Hanada S."/>
            <person name="Yamazaki S."/>
            <person name="Fujita N."/>
        </authorList>
    </citation>
    <scope>NUCLEOTIDE SEQUENCE [LARGE SCALE GENOMIC DNA]</scope>
    <source>
        <strain evidence="11">DSM 14535 / JCM 11387 / NBRC 104270 / STL-6-O1</strain>
    </source>
</reference>
<keyword evidence="6 8" id="KW-0100">Branched-chain amino acid biosynthesis</keyword>
<evidence type="ECO:0000259" key="9">
    <source>
        <dbReference type="PROSITE" id="PS51671"/>
    </source>
</evidence>
<dbReference type="UniPathway" id="UPA00047">
    <property type="reaction ID" value="UER00055"/>
</dbReference>
<sequence>MKYTLIAWMRDKPGVLSRVAGMMRRRNFNIDSLQVGHSETPGISRMTFVVDGNERMVDQVIKQLRKLVDVTRVENISGQPIVAREMALIRVSTNAENRSEIVQMVNIYRGEIVDVALDSMIVQIVGSEERVASLIDLLDNFGIIEMVRTGPVAMARGQMEHKYRRGTAVWRAQANGRDATAAERFRTGGV</sequence>
<evidence type="ECO:0000256" key="2">
    <source>
        <dbReference type="ARBA" id="ARBA00005025"/>
    </source>
</evidence>
<dbReference type="InterPro" id="IPR045865">
    <property type="entry name" value="ACT-like_dom_sf"/>
</dbReference>
<evidence type="ECO:0000256" key="5">
    <source>
        <dbReference type="ARBA" id="ARBA00022605"/>
    </source>
</evidence>
<evidence type="ECO:0000256" key="4">
    <source>
        <dbReference type="ARBA" id="ARBA00011744"/>
    </source>
</evidence>
<evidence type="ECO:0000256" key="3">
    <source>
        <dbReference type="ARBA" id="ARBA00006341"/>
    </source>
</evidence>
<accession>I0I861</accession>
<dbReference type="GO" id="GO:1990610">
    <property type="term" value="F:acetolactate synthase regulator activity"/>
    <property type="evidence" value="ECO:0007669"/>
    <property type="project" value="UniProtKB-UniRule"/>
</dbReference>
<dbReference type="Pfam" id="PF22629">
    <property type="entry name" value="ACT_AHAS_ss"/>
    <property type="match status" value="1"/>
</dbReference>
<dbReference type="PANTHER" id="PTHR30239:SF0">
    <property type="entry name" value="ACETOLACTATE SYNTHASE SMALL SUBUNIT 1, CHLOROPLASTIC"/>
    <property type="match status" value="1"/>
</dbReference>
<evidence type="ECO:0000256" key="7">
    <source>
        <dbReference type="ARBA" id="ARBA00048670"/>
    </source>
</evidence>
<dbReference type="GO" id="GO:0005829">
    <property type="term" value="C:cytosol"/>
    <property type="evidence" value="ECO:0007669"/>
    <property type="project" value="TreeGrafter"/>
</dbReference>
<dbReference type="PROSITE" id="PS51671">
    <property type="entry name" value="ACT"/>
    <property type="match status" value="1"/>
</dbReference>
<dbReference type="RefSeq" id="WP_014434675.1">
    <property type="nucleotide sequence ID" value="NC_017079.1"/>
</dbReference>
<dbReference type="InterPro" id="IPR004789">
    <property type="entry name" value="Acetalactate_synth_ssu"/>
</dbReference>
<dbReference type="EC" id="2.2.1.6" evidence="8"/>
<comment type="catalytic activity">
    <reaction evidence="7 8">
        <text>2 pyruvate + H(+) = (2S)-2-acetolactate + CO2</text>
        <dbReference type="Rhea" id="RHEA:25249"/>
        <dbReference type="ChEBI" id="CHEBI:15361"/>
        <dbReference type="ChEBI" id="CHEBI:15378"/>
        <dbReference type="ChEBI" id="CHEBI:16526"/>
        <dbReference type="ChEBI" id="CHEBI:58476"/>
        <dbReference type="EC" id="2.2.1.6"/>
    </reaction>
</comment>
<dbReference type="STRING" id="926550.CLDAP_34090"/>
<dbReference type="Gene3D" id="3.30.70.1150">
    <property type="entry name" value="ACT-like. Chain A, domain 2"/>
    <property type="match status" value="1"/>
</dbReference>
<dbReference type="GO" id="GO:0009099">
    <property type="term" value="P:L-valine biosynthetic process"/>
    <property type="evidence" value="ECO:0007669"/>
    <property type="project" value="UniProtKB-UniRule"/>
</dbReference>
<dbReference type="InterPro" id="IPR039557">
    <property type="entry name" value="AHAS_ACT"/>
</dbReference>
<comment type="pathway">
    <text evidence="1 8">Amino-acid biosynthesis; L-isoleucine biosynthesis; L-isoleucine from 2-oxobutanoate: step 1/4.</text>
</comment>
<name>I0I861_CALAS</name>
<dbReference type="InterPro" id="IPR027271">
    <property type="entry name" value="Acetolactate_synth/TF_NikR_C"/>
</dbReference>
<protein>
    <recommendedName>
        <fullName evidence="8">Acetolactate synthase small subunit</fullName>
        <shortName evidence="8">AHAS</shortName>
        <shortName evidence="8">ALS</shortName>
        <ecNumber evidence="8">2.2.1.6</ecNumber>
    </recommendedName>
    <alternativeName>
        <fullName evidence="8">Acetohydroxy-acid synthase small subunit</fullName>
    </alternativeName>
</protein>
<feature type="domain" description="ACT" evidence="9">
    <location>
        <begin position="4"/>
        <end position="78"/>
    </location>
</feature>
<keyword evidence="5 8" id="KW-0028">Amino-acid biosynthesis</keyword>
<dbReference type="eggNOG" id="COG0440">
    <property type="taxonomic scope" value="Bacteria"/>
</dbReference>
<dbReference type="OrthoDB" id="9787365at2"/>
<dbReference type="InterPro" id="IPR002912">
    <property type="entry name" value="ACT_dom"/>
</dbReference>
<evidence type="ECO:0000256" key="8">
    <source>
        <dbReference type="RuleBase" id="RU368092"/>
    </source>
</evidence>
<dbReference type="HOGENOM" id="CLU_055003_1_3_0"/>
<keyword evidence="11" id="KW-1185">Reference proteome</keyword>
<dbReference type="NCBIfam" id="NF008864">
    <property type="entry name" value="PRK11895.1"/>
    <property type="match status" value="1"/>
</dbReference>
<dbReference type="UniPathway" id="UPA00049">
    <property type="reaction ID" value="UER00059"/>
</dbReference>
<dbReference type="InterPro" id="IPR019455">
    <property type="entry name" value="Acetolactate_synth_ssu_C"/>
</dbReference>
<dbReference type="GO" id="GO:0003984">
    <property type="term" value="F:acetolactate synthase activity"/>
    <property type="evidence" value="ECO:0007669"/>
    <property type="project" value="UniProtKB-UniRule"/>
</dbReference>
<dbReference type="FunFam" id="3.30.70.1150:FF:000001">
    <property type="entry name" value="Acetolactate synthase small subunit"/>
    <property type="match status" value="1"/>
</dbReference>
<comment type="function">
    <text evidence="8">Catalyzes the conversion of 2 pyruvate molecules into acetolactate in the first common step of the biosynthetic pathway of the branched-amino acids such as leucine, isoleucine, and valine.</text>
</comment>
<proteinExistence type="inferred from homology"/>
<comment type="pathway">
    <text evidence="2 8">Amino-acid biosynthesis; L-valine biosynthesis; L-valine from pyruvate: step 1/4.</text>
</comment>
<evidence type="ECO:0000313" key="11">
    <source>
        <dbReference type="Proteomes" id="UP000007880"/>
    </source>
</evidence>
<dbReference type="EMBL" id="AP012337">
    <property type="protein sequence ID" value="BAM01449.1"/>
    <property type="molecule type" value="Genomic_DNA"/>
</dbReference>
<dbReference type="CDD" id="cd04878">
    <property type="entry name" value="ACT_AHAS"/>
    <property type="match status" value="1"/>
</dbReference>
<dbReference type="Proteomes" id="UP000007880">
    <property type="component" value="Chromosome"/>
</dbReference>
<dbReference type="PATRIC" id="fig|926550.5.peg.3677"/>
<dbReference type="InterPro" id="IPR054480">
    <property type="entry name" value="AHAS_small-like_ACT"/>
</dbReference>
<dbReference type="SUPFAM" id="SSF55021">
    <property type="entry name" value="ACT-like"/>
    <property type="match status" value="2"/>
</dbReference>
<organism evidence="10 11">
    <name type="scientific">Caldilinea aerophila (strain DSM 14535 / JCM 11387 / NBRC 104270 / STL-6-O1)</name>
    <dbReference type="NCBI Taxonomy" id="926550"/>
    <lineage>
        <taxon>Bacteria</taxon>
        <taxon>Bacillati</taxon>
        <taxon>Chloroflexota</taxon>
        <taxon>Caldilineae</taxon>
        <taxon>Caldilineales</taxon>
        <taxon>Caldilineaceae</taxon>
        <taxon>Caldilinea</taxon>
    </lineage>
</organism>
<evidence type="ECO:0000256" key="1">
    <source>
        <dbReference type="ARBA" id="ARBA00004974"/>
    </source>
</evidence>
<evidence type="ECO:0000313" key="10">
    <source>
        <dbReference type="EMBL" id="BAM01449.1"/>
    </source>
</evidence>
<dbReference type="GO" id="GO:0009097">
    <property type="term" value="P:isoleucine biosynthetic process"/>
    <property type="evidence" value="ECO:0007669"/>
    <property type="project" value="UniProtKB-UniRule"/>
</dbReference>
<dbReference type="Gene3D" id="3.30.70.260">
    <property type="match status" value="1"/>
</dbReference>